<comment type="caution">
    <text evidence="6">The sequence shown here is derived from an EMBL/GenBank/DDBJ whole genome shotgun (WGS) entry which is preliminary data.</text>
</comment>
<gene>
    <name evidence="6" type="ORF">NITHO_4110002</name>
</gene>
<dbReference type="InterPro" id="IPR001647">
    <property type="entry name" value="HTH_TetR"/>
</dbReference>
<dbReference type="GO" id="GO:0003700">
    <property type="term" value="F:DNA-binding transcription factor activity"/>
    <property type="evidence" value="ECO:0007669"/>
    <property type="project" value="TreeGrafter"/>
</dbReference>
<dbReference type="SUPFAM" id="SSF48498">
    <property type="entry name" value="Tetracyclin repressor-like, C-terminal domain"/>
    <property type="match status" value="1"/>
</dbReference>
<dbReference type="RefSeq" id="WP_008479382.1">
    <property type="nucleotide sequence ID" value="NZ_CAGS01000348.1"/>
</dbReference>
<organism evidence="6 7">
    <name type="scientific">Nitrolancea hollandica Lb</name>
    <dbReference type="NCBI Taxonomy" id="1129897"/>
    <lineage>
        <taxon>Bacteria</taxon>
        <taxon>Pseudomonadati</taxon>
        <taxon>Thermomicrobiota</taxon>
        <taxon>Thermomicrobia</taxon>
        <taxon>Sphaerobacterales</taxon>
        <taxon>Sphaerobacterineae</taxon>
        <taxon>Sphaerobacteraceae</taxon>
        <taxon>Nitrolancea</taxon>
    </lineage>
</organism>
<dbReference type="PANTHER" id="PTHR30055:SF238">
    <property type="entry name" value="MYCOFACTOCIN BIOSYNTHESIS TRANSCRIPTIONAL REGULATOR MFTR-RELATED"/>
    <property type="match status" value="1"/>
</dbReference>
<feature type="domain" description="HTH tetR-type" evidence="5">
    <location>
        <begin position="9"/>
        <end position="69"/>
    </location>
</feature>
<dbReference type="AlphaFoldDB" id="I4EJL4"/>
<dbReference type="Gene3D" id="1.10.357.10">
    <property type="entry name" value="Tetracycline Repressor, domain 2"/>
    <property type="match status" value="1"/>
</dbReference>
<evidence type="ECO:0000256" key="3">
    <source>
        <dbReference type="ARBA" id="ARBA00023163"/>
    </source>
</evidence>
<dbReference type="InterPro" id="IPR050109">
    <property type="entry name" value="HTH-type_TetR-like_transc_reg"/>
</dbReference>
<feature type="DNA-binding region" description="H-T-H motif" evidence="4">
    <location>
        <begin position="32"/>
        <end position="51"/>
    </location>
</feature>
<dbReference type="Pfam" id="PF00440">
    <property type="entry name" value="TetR_N"/>
    <property type="match status" value="1"/>
</dbReference>
<evidence type="ECO:0000313" key="7">
    <source>
        <dbReference type="Proteomes" id="UP000004221"/>
    </source>
</evidence>
<keyword evidence="7" id="KW-1185">Reference proteome</keyword>
<dbReference type="FunFam" id="1.10.10.60:FF:000141">
    <property type="entry name" value="TetR family transcriptional regulator"/>
    <property type="match status" value="1"/>
</dbReference>
<name>I4EJL4_9BACT</name>
<dbReference type="OrthoDB" id="9812484at2"/>
<dbReference type="InterPro" id="IPR036271">
    <property type="entry name" value="Tet_transcr_reg_TetR-rel_C_sf"/>
</dbReference>
<dbReference type="SUPFAM" id="SSF46689">
    <property type="entry name" value="Homeodomain-like"/>
    <property type="match status" value="1"/>
</dbReference>
<dbReference type="GO" id="GO:0000976">
    <property type="term" value="F:transcription cis-regulatory region binding"/>
    <property type="evidence" value="ECO:0007669"/>
    <property type="project" value="TreeGrafter"/>
</dbReference>
<evidence type="ECO:0000256" key="1">
    <source>
        <dbReference type="ARBA" id="ARBA00023015"/>
    </source>
</evidence>
<keyword evidence="2 4" id="KW-0238">DNA-binding</keyword>
<dbReference type="InterPro" id="IPR041490">
    <property type="entry name" value="KstR2_TetR_C"/>
</dbReference>
<evidence type="ECO:0000259" key="5">
    <source>
        <dbReference type="PROSITE" id="PS50977"/>
    </source>
</evidence>
<dbReference type="EMBL" id="CAGS01000348">
    <property type="protein sequence ID" value="CCF84876.1"/>
    <property type="molecule type" value="Genomic_DNA"/>
</dbReference>
<evidence type="ECO:0000313" key="6">
    <source>
        <dbReference type="EMBL" id="CCF84876.1"/>
    </source>
</evidence>
<evidence type="ECO:0000256" key="2">
    <source>
        <dbReference type="ARBA" id="ARBA00023125"/>
    </source>
</evidence>
<dbReference type="PRINTS" id="PR00455">
    <property type="entry name" value="HTHTETR"/>
</dbReference>
<dbReference type="Pfam" id="PF17932">
    <property type="entry name" value="TetR_C_24"/>
    <property type="match status" value="1"/>
</dbReference>
<dbReference type="PANTHER" id="PTHR30055">
    <property type="entry name" value="HTH-TYPE TRANSCRIPTIONAL REGULATOR RUTR"/>
    <property type="match status" value="1"/>
</dbReference>
<dbReference type="Proteomes" id="UP000004221">
    <property type="component" value="Unassembled WGS sequence"/>
</dbReference>
<sequence>MVREQARGEVRRQRILEAATEVFSRRGYRDAAMDEIAGESQTSKGGLYFHFPTKQALFLSLLNRMAGLLMSRAEAAIAAEPDPVAKIDAALLVVLQTFASHRTLARLFLVDALGAGREFNARMMEIHRDFAGLIAHHLDEAIRLGAVAPIDTRIAGMAWFGALNEIVTSWVLEENPGPLEERYPALRAILRRSIGVPAD</sequence>
<keyword evidence="3" id="KW-0804">Transcription</keyword>
<dbReference type="PROSITE" id="PS50977">
    <property type="entry name" value="HTH_TETR_2"/>
    <property type="match status" value="1"/>
</dbReference>
<evidence type="ECO:0000256" key="4">
    <source>
        <dbReference type="PROSITE-ProRule" id="PRU00335"/>
    </source>
</evidence>
<proteinExistence type="predicted"/>
<dbReference type="InterPro" id="IPR009057">
    <property type="entry name" value="Homeodomain-like_sf"/>
</dbReference>
<dbReference type="Gene3D" id="1.10.10.60">
    <property type="entry name" value="Homeodomain-like"/>
    <property type="match status" value="1"/>
</dbReference>
<reference evidence="6 7" key="1">
    <citation type="journal article" date="2012" name="ISME J.">
        <title>Nitrification expanded: discovery, physiology and genomics of a nitrite-oxidizing bacterium from the phylum Chloroflexi.</title>
        <authorList>
            <person name="Sorokin D.Y."/>
            <person name="Lucker S."/>
            <person name="Vejmelkova D."/>
            <person name="Kostrikina N.A."/>
            <person name="Kleerebezem R."/>
            <person name="Rijpstra W.I."/>
            <person name="Damste J.S."/>
            <person name="Le Paslier D."/>
            <person name="Muyzer G."/>
            <person name="Wagner M."/>
            <person name="van Loosdrecht M.C."/>
            <person name="Daims H."/>
        </authorList>
    </citation>
    <scope>NUCLEOTIDE SEQUENCE [LARGE SCALE GENOMIC DNA]</scope>
    <source>
        <strain evidence="7">none</strain>
    </source>
</reference>
<keyword evidence="1" id="KW-0805">Transcription regulation</keyword>
<protein>
    <submittedName>
        <fullName evidence="6">Transcriptional regulator, TetR family</fullName>
    </submittedName>
</protein>
<accession>I4EJL4</accession>